<feature type="transmembrane region" description="Helical" evidence="1">
    <location>
        <begin position="426"/>
        <end position="444"/>
    </location>
</feature>
<feature type="transmembrane region" description="Helical" evidence="1">
    <location>
        <begin position="171"/>
        <end position="198"/>
    </location>
</feature>
<accession>A0A3L9DVU8</accession>
<keyword evidence="3" id="KW-1185">Reference proteome</keyword>
<evidence type="ECO:0000313" key="2">
    <source>
        <dbReference type="EMBL" id="RLY05205.1"/>
    </source>
</evidence>
<keyword evidence="1" id="KW-0812">Transmembrane</keyword>
<feature type="transmembrane region" description="Helical" evidence="1">
    <location>
        <begin position="365"/>
        <end position="383"/>
    </location>
</feature>
<dbReference type="EMBL" id="RCVM01000001">
    <property type="protein sequence ID" value="RLY05205.1"/>
    <property type="molecule type" value="Genomic_DNA"/>
</dbReference>
<keyword evidence="1" id="KW-0472">Membrane</keyword>
<feature type="transmembrane region" description="Helical" evidence="1">
    <location>
        <begin position="100"/>
        <end position="119"/>
    </location>
</feature>
<feature type="transmembrane region" description="Helical" evidence="1">
    <location>
        <begin position="56"/>
        <end position="80"/>
    </location>
</feature>
<dbReference type="AlphaFoldDB" id="A0A3L9DVU8"/>
<feature type="transmembrane region" description="Helical" evidence="1">
    <location>
        <begin position="210"/>
        <end position="229"/>
    </location>
</feature>
<sequence>MKLSQMMRVLFQVNNAKQYNSLIHFLQKMPWLGKKIPNRWYRANDVKVVMMILKGLLIPVDLFGKSIIYIFFCLGSGFVLKELLPKFLDLEKASADHYSLTLMIIFSVLFATIFEMKWVEKSDVESSQAIRIFKILPRNYLLAREVMAFGRGLIARSVVFGVYFVTLGMPFWYGLTFALLLSGFRIGVKVMGIPFYVWNHEKADKLITRGQIIGVFVVLGLGGALVFLGEQFSPQIFMGLPAGLIGLVMWSFSYHYLKNHPQINQLTRSLLTHAALKESATAVENIETAAMEVKDKDFEIDHQKVIRDDLTGVAYLNTIFMQRLGKHLKREIKWRLIIIGGIGALILIVKTFFESNKQVITDDTFFWQSLFVTVVIGYLLYVGESYVKFCFYHLDRPLLKYHYYRRKDVILATFLERFKSYLRHNFPIFLLLSVIYCLIYMAFFDWKISGLLMIIVGQILSVTFFSLYFLYFYFLLQPFNDGMKLKSKVYNILTGIIYYAGYQIIRLANHMTFPILMGILLGIAIFLIAGFFAVLRFAPKTFKLRS</sequence>
<evidence type="ECO:0000256" key="1">
    <source>
        <dbReference type="SAM" id="Phobius"/>
    </source>
</evidence>
<reference evidence="2 3" key="1">
    <citation type="submission" date="2018-10" db="EMBL/GenBank/DDBJ databases">
        <title>Streptococcus hillyeri sp. nov., isolated from equine tracheal sample.</title>
        <authorList>
            <person name="Macfadyen A.C."/>
            <person name="Waller A."/>
            <person name="Paterson G.K."/>
        </authorList>
    </citation>
    <scope>NUCLEOTIDE SEQUENCE [LARGE SCALE GENOMIC DNA]</scope>
    <source>
        <strain evidence="2 3">28462</strain>
    </source>
</reference>
<dbReference type="RefSeq" id="WP_121834334.1">
    <property type="nucleotide sequence ID" value="NZ_CP163513.1"/>
</dbReference>
<proteinExistence type="predicted"/>
<feature type="transmembrane region" description="Helical" evidence="1">
    <location>
        <begin position="140"/>
        <end position="165"/>
    </location>
</feature>
<protein>
    <submittedName>
        <fullName evidence="2">Uncharacterized protein</fullName>
    </submittedName>
</protein>
<feature type="transmembrane region" description="Helical" evidence="1">
    <location>
        <begin position="488"/>
        <end position="505"/>
    </location>
</feature>
<organism evidence="2 3">
    <name type="scientific">Streptococcus hillyeri</name>
    <dbReference type="NCBI Taxonomy" id="2282420"/>
    <lineage>
        <taxon>Bacteria</taxon>
        <taxon>Bacillati</taxon>
        <taxon>Bacillota</taxon>
        <taxon>Bacilli</taxon>
        <taxon>Lactobacillales</taxon>
        <taxon>Streptococcaceae</taxon>
        <taxon>Streptococcus</taxon>
    </lineage>
</organism>
<comment type="caution">
    <text evidence="2">The sequence shown here is derived from an EMBL/GenBank/DDBJ whole genome shotgun (WGS) entry which is preliminary data.</text>
</comment>
<feature type="transmembrane region" description="Helical" evidence="1">
    <location>
        <begin position="332"/>
        <end position="353"/>
    </location>
</feature>
<name>A0A3L9DVU8_9STRE</name>
<keyword evidence="1" id="KW-1133">Transmembrane helix</keyword>
<gene>
    <name evidence="2" type="ORF">EAF07_00450</name>
</gene>
<evidence type="ECO:0000313" key="3">
    <source>
        <dbReference type="Proteomes" id="UP000279194"/>
    </source>
</evidence>
<dbReference type="OrthoDB" id="1710898at2"/>
<feature type="transmembrane region" description="Helical" evidence="1">
    <location>
        <begin position="511"/>
        <end position="535"/>
    </location>
</feature>
<dbReference type="Proteomes" id="UP000279194">
    <property type="component" value="Unassembled WGS sequence"/>
</dbReference>
<feature type="transmembrane region" description="Helical" evidence="1">
    <location>
        <begin position="450"/>
        <end position="476"/>
    </location>
</feature>
<feature type="transmembrane region" description="Helical" evidence="1">
    <location>
        <begin position="235"/>
        <end position="257"/>
    </location>
</feature>